<comment type="caution">
    <text evidence="1">The sequence shown here is derived from an EMBL/GenBank/DDBJ whole genome shotgun (WGS) entry which is preliminary data.</text>
</comment>
<accession>A0A511AYG2</accession>
<sequence>MGGPFIRSTFFFSFGQTKTFTKVIVQPSYRAVRLLRNIDREAEVDVRPVRFIKRVFRAVAPPALFISLTAYFGWNALHGAHGIRAYQEQLKLKDQALQSQQDSKDEQIVWRRRVAALKEQALDADMLDERARAMLNLTRAGDIVIPYGPHDKLF</sequence>
<dbReference type="Proteomes" id="UP000321230">
    <property type="component" value="Unassembled WGS sequence"/>
</dbReference>
<dbReference type="AlphaFoldDB" id="A0A511AYG2"/>
<evidence type="ECO:0000313" key="2">
    <source>
        <dbReference type="Proteomes" id="UP000321230"/>
    </source>
</evidence>
<proteinExistence type="predicted"/>
<gene>
    <name evidence="1" type="ORF">GWA01_10140</name>
</gene>
<protein>
    <recommendedName>
        <fullName evidence="3">Cell division protein</fullName>
    </recommendedName>
</protein>
<evidence type="ECO:0000313" key="1">
    <source>
        <dbReference type="EMBL" id="GEK93244.1"/>
    </source>
</evidence>
<dbReference type="Pfam" id="PF04977">
    <property type="entry name" value="DivIC"/>
    <property type="match status" value="1"/>
</dbReference>
<reference evidence="1 2" key="1">
    <citation type="submission" date="2019-07" db="EMBL/GenBank/DDBJ databases">
        <title>Whole genome shotgun sequence of Gluconobacter wancherniae NBRC 103581.</title>
        <authorList>
            <person name="Hosoyama A."/>
            <person name="Uohara A."/>
            <person name="Ohji S."/>
            <person name="Ichikawa N."/>
        </authorList>
    </citation>
    <scope>NUCLEOTIDE SEQUENCE [LARGE SCALE GENOMIC DNA]</scope>
    <source>
        <strain evidence="1 2">NBRC 103581</strain>
    </source>
</reference>
<evidence type="ECO:0008006" key="3">
    <source>
        <dbReference type="Google" id="ProtNLM"/>
    </source>
</evidence>
<dbReference type="EMBL" id="BJUZ01000001">
    <property type="protein sequence ID" value="GEK93244.1"/>
    <property type="molecule type" value="Genomic_DNA"/>
</dbReference>
<organism evidence="1 2">
    <name type="scientific">Gluconobacter wancherniae NBRC 103581</name>
    <dbReference type="NCBI Taxonomy" id="656744"/>
    <lineage>
        <taxon>Bacteria</taxon>
        <taxon>Pseudomonadati</taxon>
        <taxon>Pseudomonadota</taxon>
        <taxon>Alphaproteobacteria</taxon>
        <taxon>Acetobacterales</taxon>
        <taxon>Acetobacteraceae</taxon>
        <taxon>Gluconobacter</taxon>
    </lineage>
</organism>
<keyword evidence="2" id="KW-1185">Reference proteome</keyword>
<dbReference type="InterPro" id="IPR007060">
    <property type="entry name" value="FtsL/DivIC"/>
</dbReference>
<name>A0A511AYG2_9PROT</name>